<dbReference type="InterPro" id="IPR029035">
    <property type="entry name" value="DHS-like_NAD/FAD-binding_dom"/>
</dbReference>
<gene>
    <name evidence="1" type="ORF">ACFS7Y_02805</name>
</gene>
<protein>
    <submittedName>
        <fullName evidence="1">SIR2 family protein</fullName>
    </submittedName>
</protein>
<name>A0ABW6BEJ4_9SPHI</name>
<organism evidence="1 2">
    <name type="scientific">Sphingobacterium bambusae</name>
    <dbReference type="NCBI Taxonomy" id="662858"/>
    <lineage>
        <taxon>Bacteria</taxon>
        <taxon>Pseudomonadati</taxon>
        <taxon>Bacteroidota</taxon>
        <taxon>Sphingobacteriia</taxon>
        <taxon>Sphingobacteriales</taxon>
        <taxon>Sphingobacteriaceae</taxon>
        <taxon>Sphingobacterium</taxon>
    </lineage>
</organism>
<dbReference type="Proteomes" id="UP001597525">
    <property type="component" value="Unassembled WGS sequence"/>
</dbReference>
<dbReference type="RefSeq" id="WP_320184085.1">
    <property type="nucleotide sequence ID" value="NZ_CP138332.1"/>
</dbReference>
<dbReference type="Pfam" id="PF13289">
    <property type="entry name" value="SIR2_2"/>
    <property type="match status" value="1"/>
</dbReference>
<proteinExistence type="predicted"/>
<sequence>MSYLLNEKIDELQNLARQPYGIAVFIGAGCSSALKIPLWKDLLIGLNREFKYYYDDNAVKNAIDTDGYPKVASNIKSKADVMKYRELVKKYTKPVACHFTSLHIELVRLSKTIITTNYDDSFEETLSALERFNPDSDCKHQTFSTGDLDIRGIGHDRKIYHIHGTSSSGEVILTEESYLQQYEQPLSGVQTFVSSVFTNYSTVFVGFSFSDKTFVNFLEKAMESIRAEKRNYNREQQKHFCIFSDNLIKESYADHELKGSCSDIALWKSKGILVDYKNKVTGAIEYQFQDDAIDRILDAGLPLASEKHLTKLAQRYKENQEKIKLLNKLNIELIHFEGDQYLQIELILRKLNEPIAAAATTYKPE</sequence>
<accession>A0ABW6BEJ4</accession>
<evidence type="ECO:0000313" key="1">
    <source>
        <dbReference type="EMBL" id="MFD2966295.1"/>
    </source>
</evidence>
<dbReference type="SUPFAM" id="SSF52467">
    <property type="entry name" value="DHS-like NAD/FAD-binding domain"/>
    <property type="match status" value="1"/>
</dbReference>
<comment type="caution">
    <text evidence="1">The sequence shown here is derived from an EMBL/GenBank/DDBJ whole genome shotgun (WGS) entry which is preliminary data.</text>
</comment>
<dbReference type="Gene3D" id="3.40.50.1220">
    <property type="entry name" value="TPP-binding domain"/>
    <property type="match status" value="1"/>
</dbReference>
<reference evidence="2" key="1">
    <citation type="journal article" date="2019" name="Int. J. Syst. Evol. Microbiol.">
        <title>The Global Catalogue of Microorganisms (GCM) 10K type strain sequencing project: providing services to taxonomists for standard genome sequencing and annotation.</title>
        <authorList>
            <consortium name="The Broad Institute Genomics Platform"/>
            <consortium name="The Broad Institute Genome Sequencing Center for Infectious Disease"/>
            <person name="Wu L."/>
            <person name="Ma J."/>
        </authorList>
    </citation>
    <scope>NUCLEOTIDE SEQUENCE [LARGE SCALE GENOMIC DNA]</scope>
    <source>
        <strain evidence="2">KCTC 22814</strain>
    </source>
</reference>
<dbReference type="EMBL" id="JBHUPB010000003">
    <property type="protein sequence ID" value="MFD2966295.1"/>
    <property type="molecule type" value="Genomic_DNA"/>
</dbReference>
<keyword evidence="2" id="KW-1185">Reference proteome</keyword>
<evidence type="ECO:0000313" key="2">
    <source>
        <dbReference type="Proteomes" id="UP001597525"/>
    </source>
</evidence>